<reference evidence="1" key="1">
    <citation type="submission" date="2022-04" db="EMBL/GenBank/DDBJ databases">
        <title>Genome of the entomopathogenic fungus Entomophthora muscae.</title>
        <authorList>
            <person name="Elya C."/>
            <person name="Lovett B.R."/>
            <person name="Lee E."/>
            <person name="Macias A.M."/>
            <person name="Hajek A.E."/>
            <person name="De Bivort B.L."/>
            <person name="Kasson M.T."/>
            <person name="De Fine Licht H.H."/>
            <person name="Stajich J.E."/>
        </authorList>
    </citation>
    <scope>NUCLEOTIDE SEQUENCE</scope>
    <source>
        <strain evidence="1">Berkeley</strain>
    </source>
</reference>
<comment type="caution">
    <text evidence="1">The sequence shown here is derived from an EMBL/GenBank/DDBJ whole genome shotgun (WGS) entry which is preliminary data.</text>
</comment>
<sequence>MSSNSTHNQWDSEPQVTCLSLDPNQTLASKTKIDPGNPMSCRHHLTTCPEEIIGSGQEWPNSQQIAKEQEFGHPLKPQFPIPSSKLLSSPIPLGNAINKDPSSYTLTSLPQPTPSNPRKLNHLIFTAVLTACLGIRGYQQGPEFFGPFPEGLGNDHHYDPGQLNSSHTGSWPPLVSPHSTLSIVVYTFMYYVLTYFGGSFGRYNVHAKVFRWLMTVYPVATALTGFQFSNLLPYLLQVVPTVSRYYTQSKNHLKKKYKLIQVGPATQRWKLAGASLFTQTKVLGSHLKSFKFKPK</sequence>
<evidence type="ECO:0000313" key="2">
    <source>
        <dbReference type="Proteomes" id="UP001165960"/>
    </source>
</evidence>
<gene>
    <name evidence="1" type="ORF">DSO57_1035792</name>
</gene>
<proteinExistence type="predicted"/>
<protein>
    <submittedName>
        <fullName evidence="1">Uncharacterized protein</fullName>
    </submittedName>
</protein>
<dbReference type="EMBL" id="QTSX02006005">
    <property type="protein sequence ID" value="KAJ9056180.1"/>
    <property type="molecule type" value="Genomic_DNA"/>
</dbReference>
<name>A0ACC2S1K8_9FUNG</name>
<evidence type="ECO:0000313" key="1">
    <source>
        <dbReference type="EMBL" id="KAJ9056180.1"/>
    </source>
</evidence>
<accession>A0ACC2S1K8</accession>
<keyword evidence="2" id="KW-1185">Reference proteome</keyword>
<organism evidence="1 2">
    <name type="scientific">Entomophthora muscae</name>
    <dbReference type="NCBI Taxonomy" id="34485"/>
    <lineage>
        <taxon>Eukaryota</taxon>
        <taxon>Fungi</taxon>
        <taxon>Fungi incertae sedis</taxon>
        <taxon>Zoopagomycota</taxon>
        <taxon>Entomophthoromycotina</taxon>
        <taxon>Entomophthoromycetes</taxon>
        <taxon>Entomophthorales</taxon>
        <taxon>Entomophthoraceae</taxon>
        <taxon>Entomophthora</taxon>
    </lineage>
</organism>
<dbReference type="Proteomes" id="UP001165960">
    <property type="component" value="Unassembled WGS sequence"/>
</dbReference>